<evidence type="ECO:0000313" key="2">
    <source>
        <dbReference type="Proteomes" id="UP001375240"/>
    </source>
</evidence>
<keyword evidence="2" id="KW-1185">Reference proteome</keyword>
<accession>A0AAV9U955</accession>
<dbReference type="EMBL" id="JAVHNQ010000011">
    <property type="protein sequence ID" value="KAK6336156.1"/>
    <property type="molecule type" value="Genomic_DNA"/>
</dbReference>
<organism evidence="1 2">
    <name type="scientific">Orbilia brochopaga</name>
    <dbReference type="NCBI Taxonomy" id="3140254"/>
    <lineage>
        <taxon>Eukaryota</taxon>
        <taxon>Fungi</taxon>
        <taxon>Dikarya</taxon>
        <taxon>Ascomycota</taxon>
        <taxon>Pezizomycotina</taxon>
        <taxon>Orbiliomycetes</taxon>
        <taxon>Orbiliales</taxon>
        <taxon>Orbiliaceae</taxon>
        <taxon>Orbilia</taxon>
    </lineage>
</organism>
<evidence type="ECO:0000313" key="1">
    <source>
        <dbReference type="EMBL" id="KAK6336156.1"/>
    </source>
</evidence>
<gene>
    <name evidence="1" type="ORF">TWF696_001721</name>
</gene>
<name>A0AAV9U955_9PEZI</name>
<protein>
    <submittedName>
        <fullName evidence="1">Uncharacterized protein</fullName>
    </submittedName>
</protein>
<sequence>MDWDMPSVCLGINGRACQDGSLLPDTGITNAFVSSPDFPSGNPTADLTMTVDMPDRGHGMGRVQYRYGDTSNGVAGSVLPSEYKVRRTAAGGRVYVNVGSHFFNRFETAVDAEMGYYGIRDLM</sequence>
<dbReference type="AlphaFoldDB" id="A0AAV9U955"/>
<dbReference type="Proteomes" id="UP001375240">
    <property type="component" value="Unassembled WGS sequence"/>
</dbReference>
<proteinExistence type="predicted"/>
<reference evidence="1 2" key="1">
    <citation type="submission" date="2019-10" db="EMBL/GenBank/DDBJ databases">
        <authorList>
            <person name="Palmer J.M."/>
        </authorList>
    </citation>
    <scope>NUCLEOTIDE SEQUENCE [LARGE SCALE GENOMIC DNA]</scope>
    <source>
        <strain evidence="1 2">TWF696</strain>
    </source>
</reference>
<comment type="caution">
    <text evidence="1">The sequence shown here is derived from an EMBL/GenBank/DDBJ whole genome shotgun (WGS) entry which is preliminary data.</text>
</comment>